<sequence>MDFIEVQQQFMDYIRDPRLPLPEGIEPRRMKIYRELFFNNIAGFVSSAFPVLKSVYQDDQWQALVQQFFVSHDCKTPIFVEIAGEFLAFLQHEYQMTEDDPVFMLQLAHYEWLELCVAVAPDTPTAQLINITELSQHRLCLAACARVAQYAFDVQHISIDYQPIKPTPQAHFFCVFRELTDEVAFLQLTPLSAQVLAYIEQMSYSQQSVTVDAIIIWLSEHYPQMLSKTLLSGCLPLLQQLAQKGIIISSLDTE</sequence>
<dbReference type="RefSeq" id="WP_124730461.1">
    <property type="nucleotide sequence ID" value="NZ_CBCSKC010000044.1"/>
</dbReference>
<dbReference type="AlphaFoldDB" id="A0A3G8LTV7"/>
<dbReference type="InterPro" id="IPR044922">
    <property type="entry name" value="DUF2063_N_sf"/>
</dbReference>
<protein>
    <submittedName>
        <fullName evidence="3">DUF2063 domain-containing protein</fullName>
    </submittedName>
</protein>
<evidence type="ECO:0000259" key="1">
    <source>
        <dbReference type="Pfam" id="PF09836"/>
    </source>
</evidence>
<dbReference type="InterPro" id="IPR018640">
    <property type="entry name" value="DUF2063"/>
</dbReference>
<proteinExistence type="predicted"/>
<evidence type="ECO:0000313" key="3">
    <source>
        <dbReference type="EMBL" id="AZG72897.1"/>
    </source>
</evidence>
<feature type="domain" description="Putative DNA-binding" evidence="1">
    <location>
        <begin position="5"/>
        <end position="90"/>
    </location>
</feature>
<accession>A0A3G8LTV7</accession>
<dbReference type="InterPro" id="IPR054098">
    <property type="entry name" value="NGO1945-like_C"/>
</dbReference>
<dbReference type="Pfam" id="PF09836">
    <property type="entry name" value="DUF2063"/>
    <property type="match status" value="1"/>
</dbReference>
<name>A0A3G8LTV7_9GAMM</name>
<feature type="domain" description="NGO1945-like C-terminal" evidence="2">
    <location>
        <begin position="144"/>
        <end position="242"/>
    </location>
</feature>
<reference evidence="4" key="1">
    <citation type="submission" date="2018-11" db="EMBL/GenBank/DDBJ databases">
        <title>Shewanella sp. M2.</title>
        <authorList>
            <person name="Hwang Y.J."/>
            <person name="Hwang C.Y."/>
        </authorList>
    </citation>
    <scope>NUCLEOTIDE SEQUENCE [LARGE SCALE GENOMIC DNA]</scope>
    <source>
        <strain evidence="4">LMG 19866</strain>
    </source>
</reference>
<organism evidence="3 4">
    <name type="scientific">Shewanella livingstonensis</name>
    <dbReference type="NCBI Taxonomy" id="150120"/>
    <lineage>
        <taxon>Bacteria</taxon>
        <taxon>Pseudomonadati</taxon>
        <taxon>Pseudomonadota</taxon>
        <taxon>Gammaproteobacteria</taxon>
        <taxon>Alteromonadales</taxon>
        <taxon>Shewanellaceae</taxon>
        <taxon>Shewanella</taxon>
    </lineage>
</organism>
<evidence type="ECO:0000259" key="2">
    <source>
        <dbReference type="Pfam" id="PF22106"/>
    </source>
</evidence>
<evidence type="ECO:0000313" key="4">
    <source>
        <dbReference type="Proteomes" id="UP000278035"/>
    </source>
</evidence>
<dbReference type="Pfam" id="PF22106">
    <property type="entry name" value="NGO1945_C"/>
    <property type="match status" value="1"/>
</dbReference>
<dbReference type="OrthoDB" id="4146344at2"/>
<dbReference type="Proteomes" id="UP000278035">
    <property type="component" value="Chromosome"/>
</dbReference>
<dbReference type="EMBL" id="CP034015">
    <property type="protein sequence ID" value="AZG72897.1"/>
    <property type="molecule type" value="Genomic_DNA"/>
</dbReference>
<dbReference type="Gene3D" id="1.10.150.690">
    <property type="entry name" value="DUF2063"/>
    <property type="match status" value="1"/>
</dbReference>
<keyword evidence="4" id="KW-1185">Reference proteome</keyword>
<dbReference type="Gene3D" id="3.90.930.50">
    <property type="match status" value="1"/>
</dbReference>
<gene>
    <name evidence="3" type="ORF">EGC82_09030</name>
</gene>
<dbReference type="KEGG" id="slj:EGC82_09030"/>